<proteinExistence type="inferred from homology"/>
<dbReference type="PIRSF" id="PIRSF001235">
    <property type="entry name" value="Amidase_carbamoylase"/>
    <property type="match status" value="1"/>
</dbReference>
<dbReference type="RefSeq" id="WP_307320667.1">
    <property type="nucleotide sequence ID" value="NZ_JAUSUG010000001.1"/>
</dbReference>
<evidence type="ECO:0000313" key="4">
    <source>
        <dbReference type="EMBL" id="MDQ0252815.1"/>
    </source>
</evidence>
<comment type="caution">
    <text evidence="4">The sequence shown here is derived from an EMBL/GenBank/DDBJ whole genome shotgun (WGS) entry which is preliminary data.</text>
</comment>
<dbReference type="InterPro" id="IPR002933">
    <property type="entry name" value="Peptidase_M20"/>
</dbReference>
<dbReference type="GO" id="GO:0050538">
    <property type="term" value="F:N-carbamoyl-L-amino-acid hydrolase activity"/>
    <property type="evidence" value="ECO:0007669"/>
    <property type="project" value="UniProtKB-EC"/>
</dbReference>
<name>A0ABT9ZPD9_9BACI</name>
<dbReference type="Pfam" id="PF07687">
    <property type="entry name" value="M20_dimer"/>
    <property type="match status" value="1"/>
</dbReference>
<dbReference type="Proteomes" id="UP001230005">
    <property type="component" value="Unassembled WGS sequence"/>
</dbReference>
<gene>
    <name evidence="4" type="ORF">J2S74_000187</name>
</gene>
<keyword evidence="5" id="KW-1185">Reference proteome</keyword>
<dbReference type="CDD" id="cd03884">
    <property type="entry name" value="M20_bAS"/>
    <property type="match status" value="1"/>
</dbReference>
<comment type="similarity">
    <text evidence="1">Belongs to the peptidase M20 family.</text>
</comment>
<dbReference type="NCBIfam" id="NF006771">
    <property type="entry name" value="PRK09290.1-5"/>
    <property type="match status" value="1"/>
</dbReference>
<feature type="domain" description="Peptidase M20 dimerisation" evidence="3">
    <location>
        <begin position="217"/>
        <end position="306"/>
    </location>
</feature>
<dbReference type="PANTHER" id="PTHR32494:SF5">
    <property type="entry name" value="ALLANTOATE AMIDOHYDROLASE"/>
    <property type="match status" value="1"/>
</dbReference>
<evidence type="ECO:0000313" key="5">
    <source>
        <dbReference type="Proteomes" id="UP001230005"/>
    </source>
</evidence>
<dbReference type="InterPro" id="IPR036264">
    <property type="entry name" value="Bact_exopeptidase_dim_dom"/>
</dbReference>
<dbReference type="Gene3D" id="3.30.70.360">
    <property type="match status" value="1"/>
</dbReference>
<dbReference type="SUPFAM" id="SSF53187">
    <property type="entry name" value="Zn-dependent exopeptidases"/>
    <property type="match status" value="1"/>
</dbReference>
<evidence type="ECO:0000259" key="3">
    <source>
        <dbReference type="Pfam" id="PF07687"/>
    </source>
</evidence>
<dbReference type="EMBL" id="JAUSUG010000001">
    <property type="protein sequence ID" value="MDQ0252815.1"/>
    <property type="molecule type" value="Genomic_DNA"/>
</dbReference>
<evidence type="ECO:0000256" key="1">
    <source>
        <dbReference type="ARBA" id="ARBA00006153"/>
    </source>
</evidence>
<dbReference type="Gene3D" id="3.40.630.10">
    <property type="entry name" value="Zn peptidases"/>
    <property type="match status" value="1"/>
</dbReference>
<dbReference type="NCBIfam" id="TIGR01879">
    <property type="entry name" value="hydantase"/>
    <property type="match status" value="1"/>
</dbReference>
<reference evidence="4 5" key="1">
    <citation type="submission" date="2023-07" db="EMBL/GenBank/DDBJ databases">
        <title>Genomic Encyclopedia of Type Strains, Phase IV (KMG-IV): sequencing the most valuable type-strain genomes for metagenomic binning, comparative biology and taxonomic classification.</title>
        <authorList>
            <person name="Goeker M."/>
        </authorList>
    </citation>
    <scope>NUCLEOTIDE SEQUENCE [LARGE SCALE GENOMIC DNA]</scope>
    <source>
        <strain evidence="4 5">DSM 9768</strain>
    </source>
</reference>
<sequence length="413" mass="45788">MEINVERLLQDIERYSAYGASDVGGVSRPSFSEADREVRCLFIQELKEMGLAVTVDGAANIWGKKKGKGNKKGSIVIGSHLDTVPNGGKYDGALGTLMAKELIKTLFEKGVVLHHDLEIVSFTAEESNDFNLATFGSRSFTGKLTVEELEKASDHNGKMLKDELKKVGGGLDKFPMMRTMAKEKKAFIELHIEQGKRLESSNCSVAIVDRFVGMYRSNVRVVGQSNHSGTTMMEHRADALTAAAEMVLEVERQCKEDDSDLVGTVGKLNVFPNATNIIPGQVEFHFEVRGGEEKRIYQVVEKVKEKWKILAEHRGVDFHEDVFLEQAPILLDPSVVDILKNTAEEMNEQNITMSSMAIHDAVHMASVAQTAMLFVKSINGKSHCPEEYSAKEDIRKAGNLMLKSIINLDKNLL</sequence>
<dbReference type="PANTHER" id="PTHR32494">
    <property type="entry name" value="ALLANTOATE DEIMINASE-RELATED"/>
    <property type="match status" value="1"/>
</dbReference>
<dbReference type="InterPro" id="IPR010158">
    <property type="entry name" value="Amidase_Cbmase"/>
</dbReference>
<dbReference type="EC" id="3.5.1.87" evidence="4"/>
<protein>
    <submittedName>
        <fullName evidence="4">N-carbamoyl-L-amino-acid hydrolase</fullName>
        <ecNumber evidence="4">3.5.1.87</ecNumber>
    </submittedName>
</protein>
<dbReference type="InterPro" id="IPR011650">
    <property type="entry name" value="Peptidase_M20_dimer"/>
</dbReference>
<dbReference type="SUPFAM" id="SSF55031">
    <property type="entry name" value="Bacterial exopeptidase dimerisation domain"/>
    <property type="match status" value="1"/>
</dbReference>
<dbReference type="Pfam" id="PF01546">
    <property type="entry name" value="Peptidase_M20"/>
    <property type="match status" value="1"/>
</dbReference>
<keyword evidence="2 4" id="KW-0378">Hydrolase</keyword>
<evidence type="ECO:0000256" key="2">
    <source>
        <dbReference type="ARBA" id="ARBA00022801"/>
    </source>
</evidence>
<accession>A0ABT9ZPD9</accession>
<organism evidence="4 5">
    <name type="scientific">Evansella vedderi</name>
    <dbReference type="NCBI Taxonomy" id="38282"/>
    <lineage>
        <taxon>Bacteria</taxon>
        <taxon>Bacillati</taxon>
        <taxon>Bacillota</taxon>
        <taxon>Bacilli</taxon>
        <taxon>Bacillales</taxon>
        <taxon>Bacillaceae</taxon>
        <taxon>Evansella</taxon>
    </lineage>
</organism>